<proteinExistence type="predicted"/>
<protein>
    <submittedName>
        <fullName evidence="1">Uncharacterized protein</fullName>
    </submittedName>
</protein>
<name>A0A3G3IFJ2_9ARCH</name>
<dbReference type="AlphaFoldDB" id="A0A3G3IFJ2"/>
<dbReference type="Proteomes" id="UP000273278">
    <property type="component" value="Chromosome"/>
</dbReference>
<evidence type="ECO:0000313" key="1">
    <source>
        <dbReference type="EMBL" id="AYQ54448.1"/>
    </source>
</evidence>
<gene>
    <name evidence="1" type="ORF">BKD89_01270</name>
</gene>
<evidence type="ECO:0000313" key="2">
    <source>
        <dbReference type="Proteomes" id="UP000273278"/>
    </source>
</evidence>
<dbReference type="EMBL" id="CP017686">
    <property type="protein sequence ID" value="AYQ54448.1"/>
    <property type="molecule type" value="Genomic_DNA"/>
</dbReference>
<organism evidence="1 2">
    <name type="scientific">Methanomethylophilus alvi</name>
    <dbReference type="NCBI Taxonomy" id="1291540"/>
    <lineage>
        <taxon>Archaea</taxon>
        <taxon>Methanobacteriati</taxon>
        <taxon>Thermoplasmatota</taxon>
        <taxon>Thermoplasmata</taxon>
        <taxon>Methanomassiliicoccales</taxon>
        <taxon>Methanomethylophilaceae</taxon>
        <taxon>Methanomethylophilus</taxon>
    </lineage>
</organism>
<reference evidence="1 2" key="1">
    <citation type="submission" date="2016-10" db="EMBL/GenBank/DDBJ databases">
        <title>Complete genome of the TMA-utilizing, human hosted archaeon Methanomethylophilus alvus Gen. nov, sp. nov., strain Mx-05, derived from a pure culture.</title>
        <authorList>
            <person name="Brugere J.-F."/>
            <person name="Ben Hania W."/>
            <person name="Chaudhary P.P."/>
            <person name="Gaci N."/>
            <person name="Borrel G."/>
            <person name="Cao Van Tuat L."/>
            <person name="Fardeau M.-L."/>
            <person name="Harris H.M.B."/>
            <person name="O'Toole P.W."/>
            <person name="Ollivier B."/>
        </authorList>
    </citation>
    <scope>NUCLEOTIDE SEQUENCE [LARGE SCALE GENOMIC DNA]</scope>
    <source>
        <strain evidence="1 2">Mx-05</strain>
    </source>
</reference>
<sequence length="64" mass="7258">MRVFSQSVGINITFIKLFISEYTVLSDPQIWSGSSDQDNVQIVIDSKTRLQNLPGFINNNINKL</sequence>
<accession>A0A3G3IFJ2</accession>